<dbReference type="RefSeq" id="WP_120470365.1">
    <property type="nucleotide sequence ID" value="NZ_RAYQ01000013.1"/>
</dbReference>
<accession>A0A3A9AH90</accession>
<gene>
    <name evidence="2" type="ORF">D7V94_12770</name>
</gene>
<keyword evidence="1" id="KW-0812">Transmembrane</keyword>
<feature type="transmembrane region" description="Helical" evidence="1">
    <location>
        <begin position="31"/>
        <end position="50"/>
    </location>
</feature>
<dbReference type="Proteomes" id="UP000280696">
    <property type="component" value="Unassembled WGS sequence"/>
</dbReference>
<reference evidence="2 3" key="1">
    <citation type="submission" date="2018-09" db="EMBL/GenBank/DDBJ databases">
        <title>Murine metabolic-syndrome-specific gut microbial biobank.</title>
        <authorList>
            <person name="Liu C."/>
        </authorList>
    </citation>
    <scope>NUCLEOTIDE SEQUENCE [LARGE SCALE GENOMIC DNA]</scope>
    <source>
        <strain evidence="2 3">0.1xD8-82</strain>
    </source>
</reference>
<feature type="transmembrane region" description="Helical" evidence="1">
    <location>
        <begin position="7"/>
        <end position="25"/>
    </location>
</feature>
<keyword evidence="3" id="KW-1185">Reference proteome</keyword>
<evidence type="ECO:0000313" key="2">
    <source>
        <dbReference type="EMBL" id="RKI90658.1"/>
    </source>
</evidence>
<comment type="caution">
    <text evidence="2">The sequence shown here is derived from an EMBL/GenBank/DDBJ whole genome shotgun (WGS) entry which is preliminary data.</text>
</comment>
<name>A0A3A9AH90_9FIRM</name>
<evidence type="ECO:0000256" key="1">
    <source>
        <dbReference type="SAM" id="Phobius"/>
    </source>
</evidence>
<dbReference type="AlphaFoldDB" id="A0A3A9AH90"/>
<feature type="transmembrane region" description="Helical" evidence="1">
    <location>
        <begin position="115"/>
        <end position="135"/>
    </location>
</feature>
<dbReference type="EMBL" id="RAYQ01000013">
    <property type="protein sequence ID" value="RKI90658.1"/>
    <property type="molecule type" value="Genomic_DNA"/>
</dbReference>
<protein>
    <submittedName>
        <fullName evidence="2">Uncharacterized protein</fullName>
    </submittedName>
</protein>
<organism evidence="2 3">
    <name type="scientific">Parablautia intestinalis</name>
    <dbReference type="NCBI Taxonomy" id="2320100"/>
    <lineage>
        <taxon>Bacteria</taxon>
        <taxon>Bacillati</taxon>
        <taxon>Bacillota</taxon>
        <taxon>Clostridia</taxon>
        <taxon>Lachnospirales</taxon>
        <taxon>Lachnospiraceae</taxon>
        <taxon>Parablautia</taxon>
    </lineage>
</organism>
<evidence type="ECO:0000313" key="3">
    <source>
        <dbReference type="Proteomes" id="UP000280696"/>
    </source>
</evidence>
<dbReference type="OrthoDB" id="9799508at2"/>
<keyword evidence="1" id="KW-1133">Transmembrane helix</keyword>
<keyword evidence="1" id="KW-0472">Membrane</keyword>
<sequence>MYLISILCVIVITVVNVWMVGGNFFQLFDLISFLFLFLMFIPLLIAGGLLKDFNNAFRIGVGKRKAANLVELKRAGEAVSLAIKIILADACFCVALQQIILFLNAESFESLRPNIGISFITFFYALGMILFLLPLQARINIKMQEFISGKE</sequence>
<proteinExistence type="predicted"/>
<feature type="transmembrane region" description="Helical" evidence="1">
    <location>
        <begin position="81"/>
        <end position="103"/>
    </location>
</feature>